<name>A0A109W4N7_9BACT</name>
<dbReference type="PANTHER" id="PTHR35342">
    <property type="entry name" value="TRICARBOXYLIC TRANSPORT PROTEIN"/>
    <property type="match status" value="1"/>
</dbReference>
<evidence type="ECO:0000256" key="1">
    <source>
        <dbReference type="SAM" id="Phobius"/>
    </source>
</evidence>
<dbReference type="RefSeq" id="WP_062253424.1">
    <property type="nucleotide sequence ID" value="NZ_CP014229.1"/>
</dbReference>
<feature type="transmembrane region" description="Helical" evidence="1">
    <location>
        <begin position="145"/>
        <end position="165"/>
    </location>
</feature>
<feature type="transmembrane region" description="Helical" evidence="1">
    <location>
        <begin position="434"/>
        <end position="451"/>
    </location>
</feature>
<feature type="transmembrane region" description="Helical" evidence="1">
    <location>
        <begin position="199"/>
        <end position="218"/>
    </location>
</feature>
<feature type="transmembrane region" description="Helical" evidence="1">
    <location>
        <begin position="411"/>
        <end position="427"/>
    </location>
</feature>
<feature type="transmembrane region" description="Helical" evidence="1">
    <location>
        <begin position="258"/>
        <end position="280"/>
    </location>
</feature>
<feature type="transmembrane region" description="Helical" evidence="1">
    <location>
        <begin position="110"/>
        <end position="133"/>
    </location>
</feature>
<proteinExistence type="predicted"/>
<dbReference type="AlphaFoldDB" id="A0A109W4N7"/>
<dbReference type="Pfam" id="PF01970">
    <property type="entry name" value="TctA"/>
    <property type="match status" value="1"/>
</dbReference>
<feature type="transmembrane region" description="Helical" evidence="1">
    <location>
        <begin position="355"/>
        <end position="374"/>
    </location>
</feature>
<feature type="domain" description="DUF112" evidence="2">
    <location>
        <begin position="18"/>
        <end position="438"/>
    </location>
</feature>
<dbReference type="KEGG" id="dfi:AXF13_11555"/>
<evidence type="ECO:0000313" key="4">
    <source>
        <dbReference type="Proteomes" id="UP000069241"/>
    </source>
</evidence>
<accession>A0A109W4N7</accession>
<dbReference type="STRING" id="44742.AXF13_11555"/>
<dbReference type="EMBL" id="CP014229">
    <property type="protein sequence ID" value="AMD90708.1"/>
    <property type="molecule type" value="Genomic_DNA"/>
</dbReference>
<keyword evidence="1" id="KW-1133">Transmembrane helix</keyword>
<feature type="transmembrane region" description="Helical" evidence="1">
    <location>
        <begin position="172"/>
        <end position="193"/>
    </location>
</feature>
<organism evidence="3 4">
    <name type="scientific">Desulfovibrio fairfieldensis</name>
    <dbReference type="NCBI Taxonomy" id="44742"/>
    <lineage>
        <taxon>Bacteria</taxon>
        <taxon>Pseudomonadati</taxon>
        <taxon>Thermodesulfobacteriota</taxon>
        <taxon>Desulfovibrionia</taxon>
        <taxon>Desulfovibrionales</taxon>
        <taxon>Desulfovibrionaceae</taxon>
        <taxon>Desulfovibrio</taxon>
    </lineage>
</organism>
<reference evidence="4" key="1">
    <citation type="submission" date="2016-02" db="EMBL/GenBank/DDBJ databases">
        <authorList>
            <person name="Holder M.E."/>
            <person name="Ajami N.J."/>
            <person name="Petrosino J.F."/>
        </authorList>
    </citation>
    <scope>NUCLEOTIDE SEQUENCE [LARGE SCALE GENOMIC DNA]</scope>
    <source>
        <strain evidence="4">CCUG 45958</strain>
    </source>
</reference>
<keyword evidence="1" id="KW-0812">Transmembrane</keyword>
<dbReference type="InterPro" id="IPR002823">
    <property type="entry name" value="DUF112_TM"/>
</dbReference>
<protein>
    <recommendedName>
        <fullName evidence="2">DUF112 domain-containing protein</fullName>
    </recommendedName>
</protein>
<gene>
    <name evidence="3" type="ORF">AXF13_11555</name>
</gene>
<sequence length="501" mass="52778">MIEQILAGLLSVLTPESLGAIALGIFTGLMFGAIPGISGIMAISILLPMTFYVSPLVGIPMLLGIYKASMFGGSITAILLNTPGAPPAVCTAMDGYPLARQGKAGKALNAALTGSVFGDTFSNILLICVAAPLSYLTLKIGPVEQFTLILLALTVVGSISGRSLLKGMSCAGFGLLLATVGVSATTGDIRFTFGHDELVSGIALIPMVIGLLCLPEVIHQARAGIRRQVLAKIDLRGENGRLTWPEFRRNLPLLFRSSIIGSIIGALPGLGVTPAAYMAYSEAQRTSKTPEKFGKGMVEGVLAPEAANNAVTGSAMIPMLTLGIPGDDVTAVLMGAFFIQGLSPGPNIFFEHTEVVYGIFGSLIICDILLYVIAKAGFNVWIRIIQLPRHVIFSGVTVFAVVGAYSINQSLFDVVCLICFGVLGYGMRRFGYSAGAMIIGFILGPLLERAFDQSMTISDGSFLIFVERPIALGLLILTALSVASVIHVRLRNARFAKMAQS</sequence>
<evidence type="ECO:0000259" key="2">
    <source>
        <dbReference type="Pfam" id="PF01970"/>
    </source>
</evidence>
<evidence type="ECO:0000313" key="3">
    <source>
        <dbReference type="EMBL" id="AMD90708.1"/>
    </source>
</evidence>
<dbReference type="Proteomes" id="UP000069241">
    <property type="component" value="Chromosome"/>
</dbReference>
<keyword evidence="1" id="KW-0472">Membrane</keyword>
<feature type="transmembrane region" description="Helical" evidence="1">
    <location>
        <begin position="471"/>
        <end position="490"/>
    </location>
</feature>
<dbReference type="PANTHER" id="PTHR35342:SF5">
    <property type="entry name" value="TRICARBOXYLIC TRANSPORT PROTEIN"/>
    <property type="match status" value="1"/>
</dbReference>
<keyword evidence="4" id="KW-1185">Reference proteome</keyword>